<feature type="compositionally biased region" description="Low complexity" evidence="1">
    <location>
        <begin position="218"/>
        <end position="234"/>
    </location>
</feature>
<sequence length="1379" mass="144953">MSGPSTSVIDSAVVCLRVMRRLLQDEEVTLAQLNYLIENIHDPIAQACLPPSQRPVVPSLSLSSLPSSCRADSSMARPHCINALARTLSQVNGKDKKHNQRQSPQPAVVVAAPGGPQASHTTSPATSKHSTNPIARHAAAKSSAAQIPLTFSQYWDLFANLPTLYAVQTTLVQKLEGIIQRLLLMVDELQPLREGGDVAAPLPDEAAPSHHGTSAGTASSPDAHAAALASAHSSGSSRKHVSALRFSVTGPIPGNRGVYGEIGVMVNEFFGSELVQHYTAEHMMYTVKYTQRAAPQLLRLARIWRWTGGATGGGSSGVSAAALANLSDADRAMLLQYSLFLDFLWRSFGRDGIPKDSRVSMTSSLESTMVNGQAISPTDSANADSVATAGAANTNVGSNNGQRRTRTTTSSTTTAAGTAAGPASLGANRSALPPLPATWEGFRTILMLLATPLGGLRRYSHVARCLVESGALQPKDRDRLQESFIDVVALRMSEETHLLMEELWSHDVAGIMALMDMPGSRASGDKAGQPANMRRFGAGAAGVGGVGLHNGHTIAQDSVAGAGRGTAAAATATSAASSPVSAAIGASSGNSNGNAPPTDYGNRALIHYGRLNKRSGRGRHERLIFLFSDWMCYVEECSNGRFRVRGTIPLPGLRVVEVRGEEPGDAMHGFELISPNLPKRLIFFTTSPEQRGQWVDAIRYTVRRFNDQQQPHPRREKVSLAGPSAAVNSSLIAPVVAMGESGLPNVMRATAPMLSAQSRLSRQRRYDGLWQDYVDLQRRTAEAVAQTSPMLLGLPSVSQGGGGFGSLSSTGHSPPPTVNLSNDGSRDSSFAGQRSSSTHRQLEYDVTPWSQNVSVHRRIRSQELLAAHQQQQQQGTAASSHTASPTHSAGSRLNASLSSGPEEIEKTTALPAGGGSVSVGDASAFEGVVSLPGPDEEGHPVDQLLTPLLLSPSGRSPGKALEQSRSGSLRPAFLEPSGSASTRVGGGGSLNASLRRPVSERFGAVKSMGGGGSSSSLMNSPAQQQQQQRGRSASSFNVPSSSPNPAISAVSAAASDAVPTARESTTLPPAPGATPLNSSRAAKSNAEVKTAAAAEKDTVEQNDQEAVSPPPQEPVAEDLAASEDSTTELSEPVEGEAEEEGGEPSASETASDVHGIEKGGAETLRLSARTAGRRELYSDVWNNNLARRPGAAAEDENEDENEDEEEDESSRIDAHNDDGSRGPSEEGADARDGAVALSEPYDEDLHDEDEVSIPEHKLHSHGDVAAGPALMSPSLEDAEAQTGQTASNTADTLQAAVSPNKLTEDDDAVTAVVTAFRRNSSPVRSVMWLNSPSQSGSQRDQASPSSMPLPTASSEQDDTPQRSRHVDPMADASVAKEKK</sequence>
<dbReference type="SUPFAM" id="SSF50729">
    <property type="entry name" value="PH domain-like"/>
    <property type="match status" value="1"/>
</dbReference>
<feature type="compositionally biased region" description="Low complexity" evidence="1">
    <location>
        <begin position="1023"/>
        <end position="1059"/>
    </location>
</feature>
<feature type="region of interest" description="Disordered" evidence="1">
    <location>
        <begin position="91"/>
        <end position="139"/>
    </location>
</feature>
<feature type="compositionally biased region" description="Polar residues" evidence="1">
    <location>
        <begin position="391"/>
        <end position="402"/>
    </location>
</feature>
<dbReference type="OMA" id="EHMMYTV"/>
<dbReference type="Proteomes" id="UP000037923">
    <property type="component" value="Unassembled WGS sequence"/>
</dbReference>
<keyword evidence="4" id="KW-1185">Reference proteome</keyword>
<dbReference type="Pfam" id="PF00169">
    <property type="entry name" value="PH"/>
    <property type="match status" value="1"/>
</dbReference>
<comment type="caution">
    <text evidence="3">The sequence shown here is derived from an EMBL/GenBank/DDBJ whole genome shotgun (WGS) entry which is preliminary data.</text>
</comment>
<feature type="region of interest" description="Disordered" evidence="1">
    <location>
        <begin position="196"/>
        <end position="234"/>
    </location>
</feature>
<dbReference type="Gene3D" id="2.30.29.30">
    <property type="entry name" value="Pleckstrin-homology domain (PH domain)/Phosphotyrosine-binding domain (PTB)"/>
    <property type="match status" value="1"/>
</dbReference>
<evidence type="ECO:0000313" key="3">
    <source>
        <dbReference type="EMBL" id="KPA77561.1"/>
    </source>
</evidence>
<feature type="region of interest" description="Disordered" evidence="1">
    <location>
        <begin position="391"/>
        <end position="427"/>
    </location>
</feature>
<feature type="compositionally biased region" description="Acidic residues" evidence="1">
    <location>
        <begin position="1131"/>
        <end position="1142"/>
    </location>
</feature>
<feature type="region of interest" description="Disordered" evidence="1">
    <location>
        <begin position="865"/>
        <end position="918"/>
    </location>
</feature>
<feature type="compositionally biased region" description="Basic and acidic residues" evidence="1">
    <location>
        <begin position="1359"/>
        <end position="1379"/>
    </location>
</feature>
<feature type="compositionally biased region" description="Polar residues" evidence="1">
    <location>
        <begin position="818"/>
        <end position="839"/>
    </location>
</feature>
<organism evidence="3 4">
    <name type="scientific">Leptomonas pyrrhocoris</name>
    <name type="common">Firebug parasite</name>
    <dbReference type="NCBI Taxonomy" id="157538"/>
    <lineage>
        <taxon>Eukaryota</taxon>
        <taxon>Discoba</taxon>
        <taxon>Euglenozoa</taxon>
        <taxon>Kinetoplastea</taxon>
        <taxon>Metakinetoplastina</taxon>
        <taxon>Trypanosomatida</taxon>
        <taxon>Trypanosomatidae</taxon>
        <taxon>Leishmaniinae</taxon>
        <taxon>Leptomonas</taxon>
    </lineage>
</organism>
<evidence type="ECO:0000313" key="4">
    <source>
        <dbReference type="Proteomes" id="UP000037923"/>
    </source>
</evidence>
<feature type="compositionally biased region" description="Polar residues" evidence="1">
    <location>
        <begin position="1281"/>
        <end position="1301"/>
    </location>
</feature>
<dbReference type="SMART" id="SM00233">
    <property type="entry name" value="PH"/>
    <property type="match status" value="1"/>
</dbReference>
<feature type="region of interest" description="Disordered" evidence="1">
    <location>
        <begin position="802"/>
        <end position="843"/>
    </location>
</feature>
<dbReference type="OrthoDB" id="660555at2759"/>
<feature type="domain" description="PH" evidence="2">
    <location>
        <begin position="604"/>
        <end position="703"/>
    </location>
</feature>
<feature type="compositionally biased region" description="Basic and acidic residues" evidence="1">
    <location>
        <begin position="1209"/>
        <end position="1232"/>
    </location>
</feature>
<evidence type="ECO:0000256" key="1">
    <source>
        <dbReference type="SAM" id="MobiDB-lite"/>
    </source>
</evidence>
<dbReference type="PROSITE" id="PS50003">
    <property type="entry name" value="PH_DOMAIN"/>
    <property type="match status" value="1"/>
</dbReference>
<feature type="region of interest" description="Disordered" evidence="1">
    <location>
        <begin position="1320"/>
        <end position="1379"/>
    </location>
</feature>
<dbReference type="InterPro" id="IPR011993">
    <property type="entry name" value="PH-like_dom_sf"/>
</dbReference>
<feature type="compositionally biased region" description="Polar residues" evidence="1">
    <location>
        <begin position="120"/>
        <end position="133"/>
    </location>
</feature>
<feature type="compositionally biased region" description="Low complexity" evidence="1">
    <location>
        <begin position="865"/>
        <end position="891"/>
    </location>
</feature>
<dbReference type="VEuPathDB" id="TriTrypDB:LpyrH10_16_1170"/>
<dbReference type="InterPro" id="IPR001849">
    <property type="entry name" value="PH_domain"/>
</dbReference>
<feature type="compositionally biased region" description="Low complexity" evidence="1">
    <location>
        <begin position="407"/>
        <end position="427"/>
    </location>
</feature>
<dbReference type="RefSeq" id="XP_015656000.1">
    <property type="nucleotide sequence ID" value="XM_015805387.1"/>
</dbReference>
<gene>
    <name evidence="3" type="ORF">ABB37_06935</name>
</gene>
<dbReference type="EMBL" id="LGTL01000016">
    <property type="protein sequence ID" value="KPA77561.1"/>
    <property type="molecule type" value="Genomic_DNA"/>
</dbReference>
<reference evidence="3 4" key="1">
    <citation type="submission" date="2015-07" db="EMBL/GenBank/DDBJ databases">
        <title>High-quality genome of monoxenous trypanosomatid Leptomonas pyrrhocoris.</title>
        <authorList>
            <person name="Flegontov P."/>
            <person name="Butenko A."/>
            <person name="Firsov S."/>
            <person name="Vlcek C."/>
            <person name="Logacheva M.D."/>
            <person name="Field M."/>
            <person name="Filatov D."/>
            <person name="Flegontova O."/>
            <person name="Gerasimov E."/>
            <person name="Jackson A.P."/>
            <person name="Kelly S."/>
            <person name="Opperdoes F."/>
            <person name="O'Reilly A."/>
            <person name="Votypka J."/>
            <person name="Yurchenko V."/>
            <person name="Lukes J."/>
        </authorList>
    </citation>
    <scope>NUCLEOTIDE SEQUENCE [LARGE SCALE GENOMIC DNA]</scope>
    <source>
        <strain evidence="3">H10</strain>
    </source>
</reference>
<name>A0A0N0DTK7_LEPPY</name>
<accession>A0A0N0DTK7</accession>
<feature type="compositionally biased region" description="Acidic residues" evidence="1">
    <location>
        <begin position="1193"/>
        <end position="1208"/>
    </location>
</feature>
<feature type="compositionally biased region" description="Low complexity" evidence="1">
    <location>
        <begin position="102"/>
        <end position="119"/>
    </location>
</feature>
<feature type="region of interest" description="Disordered" evidence="1">
    <location>
        <begin position="947"/>
        <end position="1307"/>
    </location>
</feature>
<protein>
    <recommendedName>
        <fullName evidence="2">PH domain-containing protein</fullName>
    </recommendedName>
</protein>
<proteinExistence type="predicted"/>
<evidence type="ECO:0000259" key="2">
    <source>
        <dbReference type="PROSITE" id="PS50003"/>
    </source>
</evidence>
<feature type="compositionally biased region" description="Polar residues" evidence="1">
    <location>
        <begin position="1320"/>
        <end position="1354"/>
    </location>
</feature>
<feature type="compositionally biased region" description="Basic and acidic residues" evidence="1">
    <location>
        <begin position="1253"/>
        <end position="1262"/>
    </location>
</feature>
<feature type="compositionally biased region" description="Acidic residues" evidence="1">
    <location>
        <begin position="1240"/>
        <end position="1252"/>
    </location>
</feature>
<dbReference type="GeneID" id="26907221"/>